<evidence type="ECO:0000313" key="2">
    <source>
        <dbReference type="EMBL" id="CAB3998436.1"/>
    </source>
</evidence>
<dbReference type="Gene3D" id="3.60.10.10">
    <property type="entry name" value="Endonuclease/exonuclease/phosphatase"/>
    <property type="match status" value="1"/>
</dbReference>
<sequence>MNELKCLAFDRDLDFICITESHFSGDYTDAELDIPNYNIYRNDLNPSGDLCIYVHVRHTVQVLVNKSIRDFMSITVFLDTGKLHLVCLYRSPSSTVEQDVLVRNELAKLPSTDTDRIILLGDFNLPDVCWVTGSVKGPDNTTDRKLINQQEYFDCIVANGFSWHITNEITRRRFVCGELQESTLDQILTSDPDIIDDIIFGPPLGRSDHLTLEIRLKLYDDASYLTSVKYNWSKCDIAKVVYLGQQTDWFYSGVFDNSVDTQSQELLNKILNIVDNSVPTIKLKTTKEGISIKKAPWECSRLQHSRKTKDKAWHCFDTSPTHYNLMSAIEAQGQYKTIERESKESYEIKLAKGIKYNSKQFYAYLRSKKKSNSTVSKLKKPNGEFTTSVKESADLLVKSFATVFTNETSLTCDCNMDIIAVKQIDPLIISDYDVKNELLALDVSKCAGPDGVHPKIVRILAGNDNFVSAVTALYRSISDVRQFPEAWKRAIIIALHKMGHLVMLEIIDQFL</sequence>
<protein>
    <recommendedName>
        <fullName evidence="1">Endonuclease/exonuclease/phosphatase domain-containing protein</fullName>
    </recommendedName>
</protein>
<accession>A0A7D9E2N8</accession>
<dbReference type="InterPro" id="IPR005135">
    <property type="entry name" value="Endo/exonuclease/phosphatase"/>
</dbReference>
<dbReference type="GO" id="GO:0031012">
    <property type="term" value="C:extracellular matrix"/>
    <property type="evidence" value="ECO:0007669"/>
    <property type="project" value="TreeGrafter"/>
</dbReference>
<organism evidence="2 3">
    <name type="scientific">Paramuricea clavata</name>
    <name type="common">Red gorgonian</name>
    <name type="synonym">Violescent sea-whip</name>
    <dbReference type="NCBI Taxonomy" id="317549"/>
    <lineage>
        <taxon>Eukaryota</taxon>
        <taxon>Metazoa</taxon>
        <taxon>Cnidaria</taxon>
        <taxon>Anthozoa</taxon>
        <taxon>Octocorallia</taxon>
        <taxon>Malacalcyonacea</taxon>
        <taxon>Plexauridae</taxon>
        <taxon>Paramuricea</taxon>
    </lineage>
</organism>
<evidence type="ECO:0000259" key="1">
    <source>
        <dbReference type="Pfam" id="PF14529"/>
    </source>
</evidence>
<dbReference type="EMBL" id="CACRXK020003354">
    <property type="protein sequence ID" value="CAB3998436.1"/>
    <property type="molecule type" value="Genomic_DNA"/>
</dbReference>
<dbReference type="InterPro" id="IPR036691">
    <property type="entry name" value="Endo/exonu/phosph_ase_sf"/>
</dbReference>
<keyword evidence="3" id="KW-1185">Reference proteome</keyword>
<name>A0A7D9E2N8_PARCT</name>
<gene>
    <name evidence="2" type="ORF">PACLA_8A081038</name>
</gene>
<dbReference type="OrthoDB" id="6152807at2759"/>
<reference evidence="2" key="1">
    <citation type="submission" date="2020-04" db="EMBL/GenBank/DDBJ databases">
        <authorList>
            <person name="Alioto T."/>
            <person name="Alioto T."/>
            <person name="Gomez Garrido J."/>
        </authorList>
    </citation>
    <scope>NUCLEOTIDE SEQUENCE</scope>
    <source>
        <strain evidence="2">A484AB</strain>
    </source>
</reference>
<dbReference type="PANTHER" id="PTHR33395:SF22">
    <property type="entry name" value="REVERSE TRANSCRIPTASE DOMAIN-CONTAINING PROTEIN"/>
    <property type="match status" value="1"/>
</dbReference>
<dbReference type="AlphaFoldDB" id="A0A7D9E2N8"/>
<dbReference type="PANTHER" id="PTHR33395">
    <property type="entry name" value="TRANSCRIPTASE, PUTATIVE-RELATED-RELATED"/>
    <property type="match status" value="1"/>
</dbReference>
<dbReference type="SUPFAM" id="SSF56219">
    <property type="entry name" value="DNase I-like"/>
    <property type="match status" value="1"/>
</dbReference>
<dbReference type="Proteomes" id="UP001152795">
    <property type="component" value="Unassembled WGS sequence"/>
</dbReference>
<dbReference type="GO" id="GO:0003824">
    <property type="term" value="F:catalytic activity"/>
    <property type="evidence" value="ECO:0007669"/>
    <property type="project" value="InterPro"/>
</dbReference>
<proteinExistence type="predicted"/>
<comment type="caution">
    <text evidence="2">The sequence shown here is derived from an EMBL/GenBank/DDBJ whole genome shotgun (WGS) entry which is preliminary data.</text>
</comment>
<feature type="domain" description="Endonuclease/exonuclease/phosphatase" evidence="1">
    <location>
        <begin position="84"/>
        <end position="211"/>
    </location>
</feature>
<dbReference type="Pfam" id="PF14529">
    <property type="entry name" value="Exo_endo_phos_2"/>
    <property type="match status" value="1"/>
</dbReference>
<evidence type="ECO:0000313" key="3">
    <source>
        <dbReference type="Proteomes" id="UP001152795"/>
    </source>
</evidence>